<comment type="cofactor">
    <cofactor evidence="1">
        <name>Zn(2+)</name>
        <dbReference type="ChEBI" id="CHEBI:29105"/>
    </cofactor>
</comment>
<dbReference type="Pfam" id="PF00107">
    <property type="entry name" value="ADH_zinc_N"/>
    <property type="match status" value="1"/>
</dbReference>
<dbReference type="InterPro" id="IPR050129">
    <property type="entry name" value="Zn_alcohol_dh"/>
</dbReference>
<name>A0ABV1K5U3_9PSEU</name>
<dbReference type="SUPFAM" id="SSF50129">
    <property type="entry name" value="GroES-like"/>
    <property type="match status" value="1"/>
</dbReference>
<dbReference type="Gene3D" id="3.90.180.10">
    <property type="entry name" value="Medium-chain alcohol dehydrogenases, catalytic domain"/>
    <property type="match status" value="1"/>
</dbReference>
<dbReference type="SUPFAM" id="SSF51735">
    <property type="entry name" value="NAD(P)-binding Rossmann-fold domains"/>
    <property type="match status" value="1"/>
</dbReference>
<evidence type="ECO:0000259" key="4">
    <source>
        <dbReference type="Pfam" id="PF08240"/>
    </source>
</evidence>
<keyword evidence="6" id="KW-1185">Reference proteome</keyword>
<protein>
    <submittedName>
        <fullName evidence="5">Zinc-binding dehydrogenase</fullName>
    </submittedName>
</protein>
<evidence type="ECO:0000256" key="2">
    <source>
        <dbReference type="ARBA" id="ARBA00023002"/>
    </source>
</evidence>
<dbReference type="EMBL" id="JBEDNQ010000002">
    <property type="protein sequence ID" value="MEQ3549837.1"/>
    <property type="molecule type" value="Genomic_DNA"/>
</dbReference>
<dbReference type="PANTHER" id="PTHR43401:SF2">
    <property type="entry name" value="L-THREONINE 3-DEHYDROGENASE"/>
    <property type="match status" value="1"/>
</dbReference>
<dbReference type="InterPro" id="IPR036291">
    <property type="entry name" value="NAD(P)-bd_dom_sf"/>
</dbReference>
<dbReference type="Gene3D" id="3.40.50.720">
    <property type="entry name" value="NAD(P)-binding Rossmann-like Domain"/>
    <property type="match status" value="1"/>
</dbReference>
<comment type="caution">
    <text evidence="5">The sequence shown here is derived from an EMBL/GenBank/DDBJ whole genome shotgun (WGS) entry which is preliminary data.</text>
</comment>
<evidence type="ECO:0000313" key="5">
    <source>
        <dbReference type="EMBL" id="MEQ3549837.1"/>
    </source>
</evidence>
<dbReference type="InterPro" id="IPR013154">
    <property type="entry name" value="ADH-like_N"/>
</dbReference>
<proteinExistence type="predicted"/>
<evidence type="ECO:0000313" key="6">
    <source>
        <dbReference type="Proteomes" id="UP001494902"/>
    </source>
</evidence>
<feature type="domain" description="Alcohol dehydrogenase-like C-terminal" evidence="3">
    <location>
        <begin position="196"/>
        <end position="322"/>
    </location>
</feature>
<dbReference type="PANTHER" id="PTHR43401">
    <property type="entry name" value="L-THREONINE 3-DEHYDROGENASE"/>
    <property type="match status" value="1"/>
</dbReference>
<dbReference type="InterPro" id="IPR011032">
    <property type="entry name" value="GroES-like_sf"/>
</dbReference>
<feature type="domain" description="Alcohol dehydrogenase-like N-terminal" evidence="4">
    <location>
        <begin position="29"/>
        <end position="153"/>
    </location>
</feature>
<dbReference type="InterPro" id="IPR013149">
    <property type="entry name" value="ADH-like_C"/>
</dbReference>
<sequence length="372" mass="39845">MTDDIVAAVRVAPGHTELQHFPMPRVPADGALLKVEVAGICGTDVKMYARPPFADPVIMGHENVGVIVDAGPEFVRRHSVRDGDRVFVEHYVGCFHCEWCHAGEYRHCENTDWRTNPDARRYGYTSAHNEHHLWGGFAQYMFLPWNAVLHRVPDGVSAELAGLATPLSNGIEWALNAGGVGYDSTVLIQGPGQQGLSQVVACRQAGASTIIVTGTARDAARLQLAKDLGADHVVDVTSEDPVIAVRDLTGGRGVDVVLDCTAGAGTAPLLLGVEALRRREGVMVVQGEVAAFPDFPLKKITEKAITIRSARGHGYRSCELAIAQLASGRFPLERLATHSFGLAETDAAIRAVGGETGDDVVHVSLLPWGGDR</sequence>
<reference evidence="5 6" key="1">
    <citation type="submission" date="2024-03" db="EMBL/GenBank/DDBJ databases">
        <title>Draft genome sequence of Pseudonocardia nematodicida JCM 31783.</title>
        <authorList>
            <person name="Butdee W."/>
            <person name="Duangmal K."/>
        </authorList>
    </citation>
    <scope>NUCLEOTIDE SEQUENCE [LARGE SCALE GENOMIC DNA]</scope>
    <source>
        <strain evidence="5 6">JCM 31783</strain>
    </source>
</reference>
<dbReference type="Proteomes" id="UP001494902">
    <property type="component" value="Unassembled WGS sequence"/>
</dbReference>
<accession>A0ABV1K5U3</accession>
<evidence type="ECO:0000259" key="3">
    <source>
        <dbReference type="Pfam" id="PF00107"/>
    </source>
</evidence>
<dbReference type="RefSeq" id="WP_349296932.1">
    <property type="nucleotide sequence ID" value="NZ_JBEDNQ010000002.1"/>
</dbReference>
<organism evidence="5 6">
    <name type="scientific">Pseudonocardia nematodicida</name>
    <dbReference type="NCBI Taxonomy" id="1206997"/>
    <lineage>
        <taxon>Bacteria</taxon>
        <taxon>Bacillati</taxon>
        <taxon>Actinomycetota</taxon>
        <taxon>Actinomycetes</taxon>
        <taxon>Pseudonocardiales</taxon>
        <taxon>Pseudonocardiaceae</taxon>
        <taxon>Pseudonocardia</taxon>
    </lineage>
</organism>
<evidence type="ECO:0000256" key="1">
    <source>
        <dbReference type="ARBA" id="ARBA00001947"/>
    </source>
</evidence>
<keyword evidence="2" id="KW-0560">Oxidoreductase</keyword>
<gene>
    <name evidence="5" type="ORF">WIS52_05095</name>
</gene>
<dbReference type="Pfam" id="PF08240">
    <property type="entry name" value="ADH_N"/>
    <property type="match status" value="1"/>
</dbReference>